<sequence>MALREQRQRVLAELDEEKTLDATPITRRDERLSCEEYLTLVYELHHVHLPELQSDGLVEFDRREDEVVRGARFERERRSLEPGDEN</sequence>
<proteinExistence type="predicted"/>
<keyword evidence="2" id="KW-1185">Reference proteome</keyword>
<dbReference type="GeneID" id="73044067"/>
<gene>
    <name evidence="1" type="ORF">ACFO9K_13235</name>
</gene>
<evidence type="ECO:0008006" key="3">
    <source>
        <dbReference type="Google" id="ProtNLM"/>
    </source>
</evidence>
<organism evidence="1 2">
    <name type="scientific">Halorussus aquaticus</name>
    <dbReference type="NCBI Taxonomy" id="2953748"/>
    <lineage>
        <taxon>Archaea</taxon>
        <taxon>Methanobacteriati</taxon>
        <taxon>Methanobacteriota</taxon>
        <taxon>Stenosarchaea group</taxon>
        <taxon>Halobacteria</taxon>
        <taxon>Halobacteriales</taxon>
        <taxon>Haladaptataceae</taxon>
        <taxon>Halorussus</taxon>
    </lineage>
</organism>
<accession>A0ABD5Q3E6</accession>
<protein>
    <recommendedName>
        <fullName evidence="3">Transcriptional regulator</fullName>
    </recommendedName>
</protein>
<dbReference type="RefSeq" id="WP_254269084.1">
    <property type="nucleotide sequence ID" value="NZ_CP100400.1"/>
</dbReference>
<name>A0ABD5Q3E6_9EURY</name>
<dbReference type="AlphaFoldDB" id="A0ABD5Q3E6"/>
<reference evidence="1 2" key="1">
    <citation type="journal article" date="2019" name="Int. J. Syst. Evol. Microbiol.">
        <title>The Global Catalogue of Microorganisms (GCM) 10K type strain sequencing project: providing services to taxonomists for standard genome sequencing and annotation.</title>
        <authorList>
            <consortium name="The Broad Institute Genomics Platform"/>
            <consortium name="The Broad Institute Genome Sequencing Center for Infectious Disease"/>
            <person name="Wu L."/>
            <person name="Ma J."/>
        </authorList>
    </citation>
    <scope>NUCLEOTIDE SEQUENCE [LARGE SCALE GENOMIC DNA]</scope>
    <source>
        <strain evidence="1 2">XZYJ18</strain>
    </source>
</reference>
<evidence type="ECO:0000313" key="1">
    <source>
        <dbReference type="EMBL" id="MFC4825221.1"/>
    </source>
</evidence>
<dbReference type="EMBL" id="JBHSHT010000002">
    <property type="protein sequence ID" value="MFC4825221.1"/>
    <property type="molecule type" value="Genomic_DNA"/>
</dbReference>
<comment type="caution">
    <text evidence="1">The sequence shown here is derived from an EMBL/GenBank/DDBJ whole genome shotgun (WGS) entry which is preliminary data.</text>
</comment>
<dbReference type="Proteomes" id="UP001595945">
    <property type="component" value="Unassembled WGS sequence"/>
</dbReference>
<evidence type="ECO:0000313" key="2">
    <source>
        <dbReference type="Proteomes" id="UP001595945"/>
    </source>
</evidence>